<keyword evidence="1" id="KW-0812">Transmembrane</keyword>
<sequence>MEKEEGKKTNWFRRGIVIGVAAGSIYVLANKKARTKIKDSVSGCTEKTKHWIQVIKENREPFMEQMKASSERIATIVEEATDDIQTLVETSQHMKSHTQELLKALQESKDEFQAITTKLKNEEKLDLDEVVPSSDDEQLLQ</sequence>
<gene>
    <name evidence="2" type="ORF">J2S74_001333</name>
</gene>
<organism evidence="2 3">
    <name type="scientific">Evansella vedderi</name>
    <dbReference type="NCBI Taxonomy" id="38282"/>
    <lineage>
        <taxon>Bacteria</taxon>
        <taxon>Bacillati</taxon>
        <taxon>Bacillota</taxon>
        <taxon>Bacilli</taxon>
        <taxon>Bacillales</taxon>
        <taxon>Bacillaceae</taxon>
        <taxon>Evansella</taxon>
    </lineage>
</organism>
<dbReference type="Proteomes" id="UP001230005">
    <property type="component" value="Unassembled WGS sequence"/>
</dbReference>
<reference evidence="2 3" key="1">
    <citation type="submission" date="2023-07" db="EMBL/GenBank/DDBJ databases">
        <title>Genomic Encyclopedia of Type Strains, Phase IV (KMG-IV): sequencing the most valuable type-strain genomes for metagenomic binning, comparative biology and taxonomic classification.</title>
        <authorList>
            <person name="Goeker M."/>
        </authorList>
    </citation>
    <scope>NUCLEOTIDE SEQUENCE [LARGE SCALE GENOMIC DNA]</scope>
    <source>
        <strain evidence="2 3">DSM 9768</strain>
    </source>
</reference>
<comment type="caution">
    <text evidence="2">The sequence shown here is derived from an EMBL/GenBank/DDBJ whole genome shotgun (WGS) entry which is preliminary data.</text>
</comment>
<keyword evidence="3" id="KW-1185">Reference proteome</keyword>
<keyword evidence="1" id="KW-0472">Membrane</keyword>
<dbReference type="RefSeq" id="WP_307323252.1">
    <property type="nucleotide sequence ID" value="NZ_JAUSUG010000004.1"/>
</dbReference>
<dbReference type="EMBL" id="JAUSUG010000004">
    <property type="protein sequence ID" value="MDQ0253960.1"/>
    <property type="molecule type" value="Genomic_DNA"/>
</dbReference>
<dbReference type="SUPFAM" id="SSF58104">
    <property type="entry name" value="Methyl-accepting chemotaxis protein (MCP) signaling domain"/>
    <property type="match status" value="1"/>
</dbReference>
<evidence type="ECO:0000313" key="2">
    <source>
        <dbReference type="EMBL" id="MDQ0253960.1"/>
    </source>
</evidence>
<evidence type="ECO:0000256" key="1">
    <source>
        <dbReference type="SAM" id="Phobius"/>
    </source>
</evidence>
<evidence type="ECO:0000313" key="3">
    <source>
        <dbReference type="Proteomes" id="UP001230005"/>
    </source>
</evidence>
<accession>A0ABT9ZUZ9</accession>
<protein>
    <submittedName>
        <fullName evidence="2">Gas vesicle protein</fullName>
    </submittedName>
</protein>
<feature type="transmembrane region" description="Helical" evidence="1">
    <location>
        <begin position="12"/>
        <end position="29"/>
    </location>
</feature>
<keyword evidence="1" id="KW-1133">Transmembrane helix</keyword>
<name>A0ABT9ZUZ9_9BACI</name>
<proteinExistence type="predicted"/>